<dbReference type="Pfam" id="PF02403">
    <property type="entry name" value="Seryl_tRNA_N"/>
    <property type="match status" value="1"/>
</dbReference>
<name>A0ABP9U7G0_9BACT</name>
<keyword evidence="6 12" id="KW-0547">Nucleotide-binding</keyword>
<dbReference type="InterPro" id="IPR002314">
    <property type="entry name" value="aa-tRNA-synt_IIb"/>
</dbReference>
<dbReference type="SUPFAM" id="SSF55681">
    <property type="entry name" value="Class II aaRS and biotin synthetases"/>
    <property type="match status" value="1"/>
</dbReference>
<dbReference type="PRINTS" id="PR00981">
    <property type="entry name" value="TRNASYNTHSER"/>
</dbReference>
<dbReference type="EMBL" id="BAABQM010000004">
    <property type="protein sequence ID" value="GAA5414892.1"/>
    <property type="molecule type" value="Genomic_DNA"/>
</dbReference>
<feature type="binding site" evidence="12">
    <location>
        <position position="288"/>
    </location>
    <ligand>
        <name>L-serine</name>
        <dbReference type="ChEBI" id="CHEBI:33384"/>
    </ligand>
</feature>
<keyword evidence="4 12" id="KW-0963">Cytoplasm</keyword>
<dbReference type="PIRSF" id="PIRSF001529">
    <property type="entry name" value="Ser-tRNA-synth_IIa"/>
    <property type="match status" value="1"/>
</dbReference>
<feature type="binding site" evidence="12">
    <location>
        <position position="387"/>
    </location>
    <ligand>
        <name>L-serine</name>
        <dbReference type="ChEBI" id="CHEBI:33384"/>
    </ligand>
</feature>
<comment type="catalytic activity">
    <reaction evidence="11 12">
        <text>tRNA(Ser) + L-serine + ATP = L-seryl-tRNA(Ser) + AMP + diphosphate + H(+)</text>
        <dbReference type="Rhea" id="RHEA:12292"/>
        <dbReference type="Rhea" id="RHEA-COMP:9669"/>
        <dbReference type="Rhea" id="RHEA-COMP:9703"/>
        <dbReference type="ChEBI" id="CHEBI:15378"/>
        <dbReference type="ChEBI" id="CHEBI:30616"/>
        <dbReference type="ChEBI" id="CHEBI:33019"/>
        <dbReference type="ChEBI" id="CHEBI:33384"/>
        <dbReference type="ChEBI" id="CHEBI:78442"/>
        <dbReference type="ChEBI" id="CHEBI:78533"/>
        <dbReference type="ChEBI" id="CHEBI:456215"/>
        <dbReference type="EC" id="6.1.1.11"/>
    </reaction>
</comment>
<evidence type="ECO:0000256" key="9">
    <source>
        <dbReference type="ARBA" id="ARBA00023146"/>
    </source>
</evidence>
<dbReference type="PROSITE" id="PS50862">
    <property type="entry name" value="AA_TRNA_LIGASE_II"/>
    <property type="match status" value="1"/>
</dbReference>
<dbReference type="RefSeq" id="WP_353290052.1">
    <property type="nucleotide sequence ID" value="NZ_BAABQM010000004.1"/>
</dbReference>
<keyword evidence="8 12" id="KW-0648">Protein biosynthesis</keyword>
<comment type="caution">
    <text evidence="14">The sequence shown here is derived from an EMBL/GenBank/DDBJ whole genome shotgun (WGS) entry which is preliminary data.</text>
</comment>
<evidence type="ECO:0000256" key="4">
    <source>
        <dbReference type="ARBA" id="ARBA00022490"/>
    </source>
</evidence>
<dbReference type="InterPro" id="IPR002317">
    <property type="entry name" value="Ser-tRNA-ligase_type_1"/>
</dbReference>
<evidence type="ECO:0000256" key="3">
    <source>
        <dbReference type="ARBA" id="ARBA00010728"/>
    </source>
</evidence>
<dbReference type="PANTHER" id="PTHR43697:SF1">
    <property type="entry name" value="SERINE--TRNA LIGASE"/>
    <property type="match status" value="1"/>
</dbReference>
<dbReference type="InterPro" id="IPR042103">
    <property type="entry name" value="SerRS_1_N_sf"/>
</dbReference>
<dbReference type="InterPro" id="IPR015866">
    <property type="entry name" value="Ser-tRNA-synth_1_N"/>
</dbReference>
<evidence type="ECO:0000256" key="6">
    <source>
        <dbReference type="ARBA" id="ARBA00022741"/>
    </source>
</evidence>
<dbReference type="InterPro" id="IPR010978">
    <property type="entry name" value="tRNA-bd_arm"/>
</dbReference>
<evidence type="ECO:0000256" key="12">
    <source>
        <dbReference type="HAMAP-Rule" id="MF_00176"/>
    </source>
</evidence>
<comment type="catalytic activity">
    <reaction evidence="10 12">
        <text>tRNA(Sec) + L-serine + ATP = L-seryl-tRNA(Sec) + AMP + diphosphate + H(+)</text>
        <dbReference type="Rhea" id="RHEA:42580"/>
        <dbReference type="Rhea" id="RHEA-COMP:9742"/>
        <dbReference type="Rhea" id="RHEA-COMP:10128"/>
        <dbReference type="ChEBI" id="CHEBI:15378"/>
        <dbReference type="ChEBI" id="CHEBI:30616"/>
        <dbReference type="ChEBI" id="CHEBI:33019"/>
        <dbReference type="ChEBI" id="CHEBI:33384"/>
        <dbReference type="ChEBI" id="CHEBI:78442"/>
        <dbReference type="ChEBI" id="CHEBI:78533"/>
        <dbReference type="ChEBI" id="CHEBI:456215"/>
        <dbReference type="EC" id="6.1.1.11"/>
    </reaction>
</comment>
<keyword evidence="5 12" id="KW-0436">Ligase</keyword>
<evidence type="ECO:0000256" key="1">
    <source>
        <dbReference type="ARBA" id="ARBA00004496"/>
    </source>
</evidence>
<dbReference type="InterPro" id="IPR006195">
    <property type="entry name" value="aa-tRNA-synth_II"/>
</dbReference>
<evidence type="ECO:0000256" key="11">
    <source>
        <dbReference type="ARBA" id="ARBA00048823"/>
    </source>
</evidence>
<organism evidence="14 15">
    <name type="scientific">Ureaplasma ceti</name>
    <dbReference type="NCBI Taxonomy" id="3119530"/>
    <lineage>
        <taxon>Bacteria</taxon>
        <taxon>Bacillati</taxon>
        <taxon>Mycoplasmatota</taxon>
        <taxon>Mycoplasmoidales</taxon>
        <taxon>Mycoplasmoidaceae</taxon>
        <taxon>Ureaplasma</taxon>
    </lineage>
</organism>
<evidence type="ECO:0000256" key="7">
    <source>
        <dbReference type="ARBA" id="ARBA00022840"/>
    </source>
</evidence>
<accession>A0ABP9U7G0</accession>
<comment type="domain">
    <text evidence="12">Consists of two distinct domains, a catalytic core and a N-terminal extension that is involved in tRNA binding.</text>
</comment>
<evidence type="ECO:0000256" key="10">
    <source>
        <dbReference type="ARBA" id="ARBA00047929"/>
    </source>
</evidence>
<comment type="function">
    <text evidence="12">Catalyzes the attachment of serine to tRNA(Ser). Is also able to aminoacylate tRNA(Sec) with serine, to form the misacylated tRNA L-seryl-tRNA(Sec), which will be further converted into selenocysteinyl-tRNA(Sec).</text>
</comment>
<dbReference type="NCBIfam" id="TIGR00414">
    <property type="entry name" value="serS"/>
    <property type="match status" value="1"/>
</dbReference>
<evidence type="ECO:0000256" key="5">
    <source>
        <dbReference type="ARBA" id="ARBA00022598"/>
    </source>
</evidence>
<dbReference type="InterPro" id="IPR045864">
    <property type="entry name" value="aa-tRNA-synth_II/BPL/LPL"/>
</dbReference>
<dbReference type="Proteomes" id="UP001449582">
    <property type="component" value="Unassembled WGS sequence"/>
</dbReference>
<protein>
    <recommendedName>
        <fullName evidence="12">Serine--tRNA ligase</fullName>
        <ecNumber evidence="12">6.1.1.11</ecNumber>
    </recommendedName>
    <alternativeName>
        <fullName evidence="12">Seryl-tRNA synthetase</fullName>
        <shortName evidence="12">SerRS</shortName>
    </alternativeName>
    <alternativeName>
        <fullName evidence="12">Seryl-tRNA(Ser/Sec) synthetase</fullName>
    </alternativeName>
</protein>
<feature type="binding site" evidence="12">
    <location>
        <begin position="352"/>
        <end position="355"/>
    </location>
    <ligand>
        <name>ATP</name>
        <dbReference type="ChEBI" id="CHEBI:30616"/>
    </ligand>
</feature>
<dbReference type="GO" id="GO:0016874">
    <property type="term" value="F:ligase activity"/>
    <property type="evidence" value="ECO:0007669"/>
    <property type="project" value="UniProtKB-KW"/>
</dbReference>
<dbReference type="Gene3D" id="1.10.287.40">
    <property type="entry name" value="Serine-tRNA synthetase, tRNA binding domain"/>
    <property type="match status" value="1"/>
</dbReference>
<keyword evidence="15" id="KW-1185">Reference proteome</keyword>
<comment type="subcellular location">
    <subcellularLocation>
        <location evidence="1 12">Cytoplasm</location>
    </subcellularLocation>
</comment>
<feature type="binding site" evidence="12">
    <location>
        <begin position="234"/>
        <end position="236"/>
    </location>
    <ligand>
        <name>L-serine</name>
        <dbReference type="ChEBI" id="CHEBI:33384"/>
    </ligand>
</feature>
<comment type="pathway">
    <text evidence="2 12">Aminoacyl-tRNA biosynthesis; selenocysteinyl-tRNA(Sec) biosynthesis; L-seryl-tRNA(Sec) from L-serine and tRNA(Sec): step 1/1.</text>
</comment>
<evidence type="ECO:0000313" key="14">
    <source>
        <dbReference type="EMBL" id="GAA5414892.1"/>
    </source>
</evidence>
<evidence type="ECO:0000256" key="8">
    <source>
        <dbReference type="ARBA" id="ARBA00022917"/>
    </source>
</evidence>
<feature type="domain" description="Aminoacyl-transfer RNA synthetases class-II family profile" evidence="13">
    <location>
        <begin position="174"/>
        <end position="412"/>
    </location>
</feature>
<dbReference type="HAMAP" id="MF_00176">
    <property type="entry name" value="Ser_tRNA_synth_type1"/>
    <property type="match status" value="1"/>
</dbReference>
<dbReference type="CDD" id="cd00770">
    <property type="entry name" value="SerRS_core"/>
    <property type="match status" value="1"/>
</dbReference>
<comment type="subunit">
    <text evidence="12">Homodimer. The tRNA molecule binds across the dimer.</text>
</comment>
<sequence>MFSIDLIRNKPEYVKEKLGHRHFDTKAIDEIIKLDEQNRLIKTDLQQINAKRNQMSKEIGLLMGQGKKEEALKIQAEVAELKTQISDLTTSQSSLEKDLMYKLACVPNICDDSVPVGKDENDNVPQHYFSEPTKFGFEPLAHWDLAVNNKLIDFDRATKISGARFIVYRNLGARLMRALQQFTLDHNVKYGFTEILPPTIINANSLYGSGQLPKFKEDVYVLENDGESMYLSPTAEVQLVNLHRDEIIDAKELPIRYTANTPCYRSEAGSAGRDTRGVIRQHQFWKSELVEFTKAEDSWTEHEKLTRCAELVLEELGLPYRRLLLCTGDTGFSSAKTYDLEVWLPSYNEYKEISSCSNCLDFQARRAAIRTRNEEDKTVLVHTLNGSSLAIDRLWAAVVENYQQADGSIKVPEALIPYMGGLTEIR</sequence>
<dbReference type="PANTHER" id="PTHR43697">
    <property type="entry name" value="SERYL-TRNA SYNTHETASE"/>
    <property type="match status" value="1"/>
</dbReference>
<dbReference type="Pfam" id="PF00587">
    <property type="entry name" value="tRNA-synt_2b"/>
    <property type="match status" value="1"/>
</dbReference>
<dbReference type="EC" id="6.1.1.11" evidence="12"/>
<keyword evidence="7 12" id="KW-0067">ATP-binding</keyword>
<evidence type="ECO:0000259" key="13">
    <source>
        <dbReference type="PROSITE" id="PS50862"/>
    </source>
</evidence>
<gene>
    <name evidence="12 14" type="primary">serS</name>
    <name evidence="14" type="ORF">UREOM_6030</name>
</gene>
<evidence type="ECO:0000313" key="15">
    <source>
        <dbReference type="Proteomes" id="UP001449582"/>
    </source>
</evidence>
<dbReference type="SUPFAM" id="SSF46589">
    <property type="entry name" value="tRNA-binding arm"/>
    <property type="match status" value="1"/>
</dbReference>
<dbReference type="Gene3D" id="3.30.930.10">
    <property type="entry name" value="Bira Bifunctional Protein, Domain 2"/>
    <property type="match status" value="1"/>
</dbReference>
<reference evidence="14" key="1">
    <citation type="submission" date="2024-02" db="EMBL/GenBank/DDBJ databases">
        <title>Draft genome sequence of new strains in genus Ureaplasma.</title>
        <authorList>
            <person name="Nakajima Y."/>
            <person name="Segawa T."/>
        </authorList>
    </citation>
    <scope>NUCLEOTIDE SEQUENCE [LARGE SCALE GENOMIC DNA]</scope>
    <source>
        <strain evidence="14">OM1</strain>
    </source>
</reference>
<comment type="caution">
    <text evidence="12">Lacks conserved residue(s) required for the propagation of feature annotation.</text>
</comment>
<feature type="binding site" evidence="12">
    <location>
        <begin position="265"/>
        <end position="267"/>
    </location>
    <ligand>
        <name>ATP</name>
        <dbReference type="ChEBI" id="CHEBI:30616"/>
    </ligand>
</feature>
<comment type="similarity">
    <text evidence="3 12">Belongs to the class-II aminoacyl-tRNA synthetase family. Type-1 seryl-tRNA synthetase subfamily.</text>
</comment>
<dbReference type="InterPro" id="IPR033729">
    <property type="entry name" value="SerRS_core"/>
</dbReference>
<proteinExistence type="inferred from homology"/>
<keyword evidence="9 12" id="KW-0030">Aminoacyl-tRNA synthetase</keyword>
<evidence type="ECO:0000256" key="2">
    <source>
        <dbReference type="ARBA" id="ARBA00005045"/>
    </source>
</evidence>